<dbReference type="Gene3D" id="3.90.1150.30">
    <property type="match status" value="1"/>
</dbReference>
<evidence type="ECO:0000313" key="1">
    <source>
        <dbReference type="EMBL" id="GAA4433367.1"/>
    </source>
</evidence>
<gene>
    <name evidence="1" type="ORF">GCM10023091_06800</name>
</gene>
<dbReference type="GO" id="GO:0003677">
    <property type="term" value="F:DNA binding"/>
    <property type="evidence" value="ECO:0007669"/>
    <property type="project" value="UniProtKB-KW"/>
</dbReference>
<dbReference type="Pfam" id="PF04237">
    <property type="entry name" value="YjbR"/>
    <property type="match status" value="1"/>
</dbReference>
<dbReference type="EMBL" id="BAABEY010000005">
    <property type="protein sequence ID" value="GAA4433367.1"/>
    <property type="molecule type" value="Genomic_DNA"/>
</dbReference>
<keyword evidence="2" id="KW-1185">Reference proteome</keyword>
<evidence type="ECO:0000313" key="2">
    <source>
        <dbReference type="Proteomes" id="UP001501508"/>
    </source>
</evidence>
<dbReference type="PANTHER" id="PTHR35145">
    <property type="entry name" value="CYTOPLASMIC PROTEIN-RELATED"/>
    <property type="match status" value="1"/>
</dbReference>
<keyword evidence="1" id="KW-0238">DNA-binding</keyword>
<proteinExistence type="predicted"/>
<dbReference type="InterPro" id="IPR038056">
    <property type="entry name" value="YjbR-like_sf"/>
</dbReference>
<dbReference type="InterPro" id="IPR058532">
    <property type="entry name" value="YjbR/MT2646/Rv2570-like"/>
</dbReference>
<dbReference type="RefSeq" id="WP_345026641.1">
    <property type="nucleotide sequence ID" value="NZ_BAABEY010000005.1"/>
</dbReference>
<dbReference type="InterPro" id="IPR007351">
    <property type="entry name" value="YjbR"/>
</dbReference>
<sequence>MNAESVRDFCLEQPHVTEDLPFGPETVVFRIGGKIFLLLSLDTEALSFNVKCDPERAEELRERHPGVVRPGFHMNKKHWNTVEPKEGTSDSILKEWILHSYDLVRNSLPKKSRELLP</sequence>
<dbReference type="PANTHER" id="PTHR35145:SF1">
    <property type="entry name" value="CYTOPLASMIC PROTEIN"/>
    <property type="match status" value="1"/>
</dbReference>
<name>A0ABP8LS26_9BACT</name>
<organism evidence="1 2">
    <name type="scientific">Ravibacter arvi</name>
    <dbReference type="NCBI Taxonomy" id="2051041"/>
    <lineage>
        <taxon>Bacteria</taxon>
        <taxon>Pseudomonadati</taxon>
        <taxon>Bacteroidota</taxon>
        <taxon>Cytophagia</taxon>
        <taxon>Cytophagales</taxon>
        <taxon>Spirosomataceae</taxon>
        <taxon>Ravibacter</taxon>
    </lineage>
</organism>
<reference evidence="2" key="1">
    <citation type="journal article" date="2019" name="Int. J. Syst. Evol. Microbiol.">
        <title>The Global Catalogue of Microorganisms (GCM) 10K type strain sequencing project: providing services to taxonomists for standard genome sequencing and annotation.</title>
        <authorList>
            <consortium name="The Broad Institute Genomics Platform"/>
            <consortium name="The Broad Institute Genome Sequencing Center for Infectious Disease"/>
            <person name="Wu L."/>
            <person name="Ma J."/>
        </authorList>
    </citation>
    <scope>NUCLEOTIDE SEQUENCE [LARGE SCALE GENOMIC DNA]</scope>
    <source>
        <strain evidence="2">JCM 31920</strain>
    </source>
</reference>
<comment type="caution">
    <text evidence="1">The sequence shown here is derived from an EMBL/GenBank/DDBJ whole genome shotgun (WGS) entry which is preliminary data.</text>
</comment>
<protein>
    <submittedName>
        <fullName evidence="1">MmcQ/YjbR family DNA-binding protein</fullName>
    </submittedName>
</protein>
<dbReference type="SUPFAM" id="SSF142906">
    <property type="entry name" value="YjbR-like"/>
    <property type="match status" value="1"/>
</dbReference>
<accession>A0ABP8LS26</accession>
<dbReference type="Proteomes" id="UP001501508">
    <property type="component" value="Unassembled WGS sequence"/>
</dbReference>